<dbReference type="Proteomes" id="UP000002484">
    <property type="component" value="Chromosome"/>
</dbReference>
<dbReference type="STRING" id="298654.FraEuI1c_3736"/>
<keyword evidence="1" id="KW-0732">Signal</keyword>
<accession>E3J2T2</accession>
<dbReference type="InParanoid" id="E3J2T2"/>
<name>E3J2T2_PSEI1</name>
<evidence type="ECO:0000313" key="2">
    <source>
        <dbReference type="EMBL" id="ADP81743.1"/>
    </source>
</evidence>
<sequence length="188" mass="18070" precursor="true">MRVRTVRNPKVGLALLAAAGLALLTAVPADAATTTVTFTLTGGALTITAPASANLGTAAVGTATLSGSLGAVTVTDARGALLGTWTAKVFSTNFTTGGGTANETIAASAVNYASLTATSTTGTAVFTPGQATLAAAAPLGTTAPGLTAYSATAIVGNNTATWNPTLVVNIPSAAVAGTYTGTVTHSVS</sequence>
<reference evidence="2 3" key="1">
    <citation type="submission" date="2010-10" db="EMBL/GenBank/DDBJ databases">
        <title>Complete sequence of Frankia sp. EuI1c.</title>
        <authorList>
            <consortium name="US DOE Joint Genome Institute"/>
            <person name="Lucas S."/>
            <person name="Copeland A."/>
            <person name="Lapidus A."/>
            <person name="Cheng J.-F."/>
            <person name="Bruce D."/>
            <person name="Goodwin L."/>
            <person name="Pitluck S."/>
            <person name="Chertkov O."/>
            <person name="Detter J.C."/>
            <person name="Han C."/>
            <person name="Tapia R."/>
            <person name="Land M."/>
            <person name="Hauser L."/>
            <person name="Jeffries C."/>
            <person name="Kyrpides N."/>
            <person name="Ivanova N."/>
            <person name="Mikhailova N."/>
            <person name="Beauchemin N."/>
            <person name="Sen A."/>
            <person name="Sur S.A."/>
            <person name="Gtari M."/>
            <person name="Wall L."/>
            <person name="Tisa L."/>
            <person name="Woyke T."/>
        </authorList>
    </citation>
    <scope>NUCLEOTIDE SEQUENCE [LARGE SCALE GENOMIC DNA]</scope>
    <source>
        <strain evidence="3">DSM 45817 / CECT 9037 / EuI1c</strain>
    </source>
</reference>
<dbReference type="AlphaFoldDB" id="E3J2T2"/>
<organism evidence="2 3">
    <name type="scientific">Pseudofrankia inefficax (strain DSM 45817 / CECT 9037 / DDB 130130 / EuI1c)</name>
    <name type="common">Frankia inefficax</name>
    <dbReference type="NCBI Taxonomy" id="298654"/>
    <lineage>
        <taxon>Bacteria</taxon>
        <taxon>Bacillati</taxon>
        <taxon>Actinomycetota</taxon>
        <taxon>Actinomycetes</taxon>
        <taxon>Frankiales</taxon>
        <taxon>Frankiaceae</taxon>
        <taxon>Pseudofrankia</taxon>
    </lineage>
</organism>
<keyword evidence="3" id="KW-1185">Reference proteome</keyword>
<gene>
    <name evidence="2" type="ordered locus">FraEuI1c_3736</name>
</gene>
<dbReference type="KEGG" id="fri:FraEuI1c_3736"/>
<evidence type="ECO:0000256" key="1">
    <source>
        <dbReference type="SAM" id="SignalP"/>
    </source>
</evidence>
<dbReference type="eggNOG" id="COG4961">
    <property type="taxonomic scope" value="Bacteria"/>
</dbReference>
<protein>
    <recommendedName>
        <fullName evidence="4">WxL domain-containing protein</fullName>
    </recommendedName>
</protein>
<dbReference type="RefSeq" id="WP_013424861.1">
    <property type="nucleotide sequence ID" value="NC_014666.1"/>
</dbReference>
<dbReference type="HOGENOM" id="CLU_122354_0_0_11"/>
<feature type="signal peptide" evidence="1">
    <location>
        <begin position="1"/>
        <end position="31"/>
    </location>
</feature>
<evidence type="ECO:0008006" key="4">
    <source>
        <dbReference type="Google" id="ProtNLM"/>
    </source>
</evidence>
<evidence type="ECO:0000313" key="3">
    <source>
        <dbReference type="Proteomes" id="UP000002484"/>
    </source>
</evidence>
<feature type="chain" id="PRO_5003172583" description="WxL domain-containing protein" evidence="1">
    <location>
        <begin position="32"/>
        <end position="188"/>
    </location>
</feature>
<dbReference type="OrthoDB" id="5147666at2"/>
<dbReference type="EMBL" id="CP002299">
    <property type="protein sequence ID" value="ADP81743.1"/>
    <property type="molecule type" value="Genomic_DNA"/>
</dbReference>
<proteinExistence type="predicted"/>